<name>A0A6L9XZF7_9MICO</name>
<evidence type="ECO:0000313" key="1">
    <source>
        <dbReference type="EMBL" id="NEN06607.1"/>
    </source>
</evidence>
<dbReference type="EMBL" id="JAAGWY010000002">
    <property type="protein sequence ID" value="NEN06607.1"/>
    <property type="molecule type" value="Genomic_DNA"/>
</dbReference>
<sequence>MIFDCLFLNGTVGAGKSTTADMVSKQVSLSGVHNAIVDLDDIRRSWPAPVDDPFNHELELRNLAAIVANYRDVGAERIILAGVVEQRSELPRYRAALHSERMFVARLVADPDILVARLLARHAADAEALGWNLNRAGQLARILESAGCDDDVFDTTGDSPAEVAAAIRTAVGW</sequence>
<dbReference type="InterPro" id="IPR027417">
    <property type="entry name" value="P-loop_NTPase"/>
</dbReference>
<protein>
    <submittedName>
        <fullName evidence="1">AAA family ATPase</fullName>
    </submittedName>
</protein>
<comment type="caution">
    <text evidence="1">The sequence shown here is derived from an EMBL/GenBank/DDBJ whole genome shotgun (WGS) entry which is preliminary data.</text>
</comment>
<accession>A0A6L9XZF7</accession>
<organism evidence="1 2">
    <name type="scientific">Leifsonia tongyongensis</name>
    <dbReference type="NCBI Taxonomy" id="1268043"/>
    <lineage>
        <taxon>Bacteria</taxon>
        <taxon>Bacillati</taxon>
        <taxon>Actinomycetota</taxon>
        <taxon>Actinomycetes</taxon>
        <taxon>Micrococcales</taxon>
        <taxon>Microbacteriaceae</taxon>
        <taxon>Leifsonia</taxon>
    </lineage>
</organism>
<dbReference type="Pfam" id="PF13238">
    <property type="entry name" value="AAA_18"/>
    <property type="match status" value="1"/>
</dbReference>
<dbReference type="SUPFAM" id="SSF52540">
    <property type="entry name" value="P-loop containing nucleoside triphosphate hydrolases"/>
    <property type="match status" value="1"/>
</dbReference>
<proteinExistence type="predicted"/>
<dbReference type="Proteomes" id="UP000474967">
    <property type="component" value="Unassembled WGS sequence"/>
</dbReference>
<evidence type="ECO:0000313" key="2">
    <source>
        <dbReference type="Proteomes" id="UP000474967"/>
    </source>
</evidence>
<gene>
    <name evidence="1" type="ORF">G3T36_12095</name>
</gene>
<dbReference type="AlphaFoldDB" id="A0A6L9XZF7"/>
<keyword evidence="2" id="KW-1185">Reference proteome</keyword>
<reference evidence="1 2" key="1">
    <citation type="journal article" date="2014" name="J. Microbiol.">
        <title>Diaminobutyricibacter tongyongensis gen. nov., sp. nov. and Homoserinibacter gongjuensis gen. nov., sp. nov. belong to the family Microbacteriaceae.</title>
        <authorList>
            <person name="Kim S.J."/>
            <person name="Ahn J.H."/>
            <person name="Weon H.Y."/>
            <person name="Hamada M."/>
            <person name="Suzuki K."/>
            <person name="Kwon S.W."/>
        </authorList>
    </citation>
    <scope>NUCLEOTIDE SEQUENCE [LARGE SCALE GENOMIC DNA]</scope>
    <source>
        <strain evidence="1 2">NBRC 108724</strain>
    </source>
</reference>
<dbReference type="Gene3D" id="3.40.50.300">
    <property type="entry name" value="P-loop containing nucleotide triphosphate hydrolases"/>
    <property type="match status" value="1"/>
</dbReference>